<dbReference type="STRING" id="396014.BF93_08290"/>
<dbReference type="GO" id="GO:0000976">
    <property type="term" value="F:transcription cis-regulatory region binding"/>
    <property type="evidence" value="ECO:0007669"/>
    <property type="project" value="TreeGrafter"/>
</dbReference>
<dbReference type="EMBL" id="JDYK01000020">
    <property type="protein sequence ID" value="EWS80038.1"/>
    <property type="molecule type" value="Genomic_DNA"/>
</dbReference>
<dbReference type="Gene3D" id="3.40.50.2300">
    <property type="match status" value="2"/>
</dbReference>
<dbReference type="InterPro" id="IPR010982">
    <property type="entry name" value="Lambda_DNA-bd_dom_sf"/>
</dbReference>
<reference evidence="5 6" key="1">
    <citation type="submission" date="2014-02" db="EMBL/GenBank/DDBJ databases">
        <title>Genome sequence of Brachybacterium phenoliresistens strain W13A50.</title>
        <authorList>
            <person name="Wang X."/>
        </authorList>
    </citation>
    <scope>NUCLEOTIDE SEQUENCE [LARGE SCALE GENOMIC DNA]</scope>
    <source>
        <strain evidence="5 6">W13A50</strain>
    </source>
</reference>
<dbReference type="PANTHER" id="PTHR30146">
    <property type="entry name" value="LACI-RELATED TRANSCRIPTIONAL REPRESSOR"/>
    <property type="match status" value="1"/>
</dbReference>
<organism evidence="5 6">
    <name type="scientific">Brachybacterium phenoliresistens</name>
    <dbReference type="NCBI Taxonomy" id="396014"/>
    <lineage>
        <taxon>Bacteria</taxon>
        <taxon>Bacillati</taxon>
        <taxon>Actinomycetota</taxon>
        <taxon>Actinomycetes</taxon>
        <taxon>Micrococcales</taxon>
        <taxon>Dermabacteraceae</taxon>
        <taxon>Brachybacterium</taxon>
    </lineage>
</organism>
<dbReference type="PANTHER" id="PTHR30146:SF155">
    <property type="entry name" value="ALANINE RACEMASE"/>
    <property type="match status" value="1"/>
</dbReference>
<dbReference type="HOGENOM" id="CLU_037628_6_1_11"/>
<comment type="caution">
    <text evidence="5">The sequence shown here is derived from an EMBL/GenBank/DDBJ whole genome shotgun (WGS) entry which is preliminary data.</text>
</comment>
<feature type="domain" description="HTH lacI-type" evidence="4">
    <location>
        <begin position="8"/>
        <end position="65"/>
    </location>
</feature>
<dbReference type="eggNOG" id="COG1609">
    <property type="taxonomic scope" value="Bacteria"/>
</dbReference>
<dbReference type="PATRIC" id="fig|396014.3.peg.3160"/>
<dbReference type="SMART" id="SM00354">
    <property type="entry name" value="HTH_LACI"/>
    <property type="match status" value="1"/>
</dbReference>
<proteinExistence type="predicted"/>
<gene>
    <name evidence="5" type="ORF">BF93_08290</name>
</gene>
<name>Z9JPX5_9MICO</name>
<dbReference type="InterPro" id="IPR046335">
    <property type="entry name" value="LacI/GalR-like_sensor"/>
</dbReference>
<dbReference type="CDD" id="cd06267">
    <property type="entry name" value="PBP1_LacI_sugar_binding-like"/>
    <property type="match status" value="1"/>
</dbReference>
<dbReference type="PROSITE" id="PS50932">
    <property type="entry name" value="HTH_LACI_2"/>
    <property type="match status" value="1"/>
</dbReference>
<dbReference type="Proteomes" id="UP000023067">
    <property type="component" value="Unassembled WGS sequence"/>
</dbReference>
<dbReference type="RefSeq" id="WP_038373966.1">
    <property type="nucleotide sequence ID" value="NZ_BAAAOW010000015.1"/>
</dbReference>
<sequence length="340" mass="35381">MGHPSGRPTLADVARAAGVSASAASLVLRGRPGAGERTRRRVLAAARAVGYRAPRPALPAGGLLGVIATDLANAYHTDVIAGIERYAEAEGTGVVIAQGRRDPDQLERQLARMLGLGVDGVVVASTWLGPAALSAAAAVVPVAVIGRLQEPVPGVDTVHCDDETGAALAVRHLVEHGHRQLVHVTASSRPGPAARRAGFAAEAARWGLADRIEVIGPADGPRLDEQLRDLLRRVAAGRSPAPTAVFAANDVAAVRVLHRAAEAGVPVPGRLSVVGYDSSHLALTVRPHLTSVHQPREEMGRLAAQMIRERLGGRVRDAALRVAPVLRERDSTAAAPRPAV</sequence>
<dbReference type="Pfam" id="PF00356">
    <property type="entry name" value="LacI"/>
    <property type="match status" value="1"/>
</dbReference>
<dbReference type="SUPFAM" id="SSF47413">
    <property type="entry name" value="lambda repressor-like DNA-binding domains"/>
    <property type="match status" value="1"/>
</dbReference>
<accession>Z9JPX5</accession>
<dbReference type="PROSITE" id="PS00356">
    <property type="entry name" value="HTH_LACI_1"/>
    <property type="match status" value="1"/>
</dbReference>
<keyword evidence="1" id="KW-0805">Transcription regulation</keyword>
<evidence type="ECO:0000313" key="6">
    <source>
        <dbReference type="Proteomes" id="UP000023067"/>
    </source>
</evidence>
<dbReference type="InterPro" id="IPR028082">
    <property type="entry name" value="Peripla_BP_I"/>
</dbReference>
<dbReference type="SUPFAM" id="SSF53822">
    <property type="entry name" value="Periplasmic binding protein-like I"/>
    <property type="match status" value="1"/>
</dbReference>
<keyword evidence="3" id="KW-0804">Transcription</keyword>
<protein>
    <submittedName>
        <fullName evidence="5">Transcriptional regulator</fullName>
    </submittedName>
</protein>
<dbReference type="Gene3D" id="1.10.260.40">
    <property type="entry name" value="lambda repressor-like DNA-binding domains"/>
    <property type="match status" value="1"/>
</dbReference>
<evidence type="ECO:0000313" key="5">
    <source>
        <dbReference type="EMBL" id="EWS80038.1"/>
    </source>
</evidence>
<evidence type="ECO:0000256" key="2">
    <source>
        <dbReference type="ARBA" id="ARBA00023125"/>
    </source>
</evidence>
<keyword evidence="6" id="KW-1185">Reference proteome</keyword>
<evidence type="ECO:0000256" key="1">
    <source>
        <dbReference type="ARBA" id="ARBA00023015"/>
    </source>
</evidence>
<dbReference type="GO" id="GO:0003700">
    <property type="term" value="F:DNA-binding transcription factor activity"/>
    <property type="evidence" value="ECO:0007669"/>
    <property type="project" value="TreeGrafter"/>
</dbReference>
<dbReference type="AlphaFoldDB" id="Z9JPX5"/>
<dbReference type="OrthoDB" id="3227375at2"/>
<dbReference type="Pfam" id="PF13377">
    <property type="entry name" value="Peripla_BP_3"/>
    <property type="match status" value="1"/>
</dbReference>
<keyword evidence="2" id="KW-0238">DNA-binding</keyword>
<dbReference type="InterPro" id="IPR000843">
    <property type="entry name" value="HTH_LacI"/>
</dbReference>
<evidence type="ECO:0000256" key="3">
    <source>
        <dbReference type="ARBA" id="ARBA00023163"/>
    </source>
</evidence>
<evidence type="ECO:0000259" key="4">
    <source>
        <dbReference type="PROSITE" id="PS50932"/>
    </source>
</evidence>